<dbReference type="OrthoDB" id="1877533at2759"/>
<dbReference type="InterPro" id="IPR046349">
    <property type="entry name" value="C1-like_sf"/>
</dbReference>
<dbReference type="PANTHER" id="PTHR46288">
    <property type="entry name" value="PHORBOL-ESTER/DAG-TYPE DOMAIN-CONTAINING PROTEIN"/>
    <property type="match status" value="1"/>
</dbReference>
<organism evidence="4 5">
    <name type="scientific">Ricinus communis</name>
    <name type="common">Castor bean</name>
    <dbReference type="NCBI Taxonomy" id="3988"/>
    <lineage>
        <taxon>Eukaryota</taxon>
        <taxon>Viridiplantae</taxon>
        <taxon>Streptophyta</taxon>
        <taxon>Embryophyta</taxon>
        <taxon>Tracheophyta</taxon>
        <taxon>Spermatophyta</taxon>
        <taxon>Magnoliopsida</taxon>
        <taxon>eudicotyledons</taxon>
        <taxon>Gunneridae</taxon>
        <taxon>Pentapetalae</taxon>
        <taxon>rosids</taxon>
        <taxon>fabids</taxon>
        <taxon>Malpighiales</taxon>
        <taxon>Euphorbiaceae</taxon>
        <taxon>Acalyphoideae</taxon>
        <taxon>Acalypheae</taxon>
        <taxon>Ricinus</taxon>
    </lineage>
</organism>
<dbReference type="eggNOG" id="ENOG502S0E7">
    <property type="taxonomic scope" value="Eukaryota"/>
</dbReference>
<accession>B9SX26</accession>
<evidence type="ECO:0000313" key="4">
    <source>
        <dbReference type="EMBL" id="EEF31836.1"/>
    </source>
</evidence>
<dbReference type="STRING" id="3988.B9SX26"/>
<feature type="region of interest" description="Disordered" evidence="2">
    <location>
        <begin position="282"/>
        <end position="306"/>
    </location>
</feature>
<dbReference type="Pfam" id="PF03107">
    <property type="entry name" value="C1_2"/>
    <property type="match status" value="3"/>
</dbReference>
<sequence length="324" mass="34887">MGRLSHDPCIHHFSHPHPLHLSNLQSSYPITHCSACQLESSGWMYSCNPCNFTLHLSCSQLPSLITHPSHPNHTLDLLPSPIYPNGVFSCDACGHGGLGFGYHCNHCSFDIHTTCAQNPLSLTNQFHPHLLQLTFDPPYHTKGFSCDICQKIGSNHWLYRCAPCEFDAHLECAMGAVPVAAQQLSQYQPQPQPQPQPQLQHHNSFPGAIISHQYQQYGNRVVNPPPAQSFFAQSQNMGTTQGCYQQPAVGNNNTIMDVLVQGFVNGAAQHLGQNLVQSIMGGGGGDGNNNNNNDADPNGGSNGGDSSIVALGSSILDGVFGGSN</sequence>
<dbReference type="EMBL" id="EQ974215">
    <property type="protein sequence ID" value="EEF31836.1"/>
    <property type="molecule type" value="Genomic_DNA"/>
</dbReference>
<reference evidence="5" key="1">
    <citation type="journal article" date="2010" name="Nat. Biotechnol.">
        <title>Draft genome sequence of the oilseed species Ricinus communis.</title>
        <authorList>
            <person name="Chan A.P."/>
            <person name="Crabtree J."/>
            <person name="Zhao Q."/>
            <person name="Lorenzi H."/>
            <person name="Orvis J."/>
            <person name="Puiu D."/>
            <person name="Melake-Berhan A."/>
            <person name="Jones K.M."/>
            <person name="Redman J."/>
            <person name="Chen G."/>
            <person name="Cahoon E.B."/>
            <person name="Gedil M."/>
            <person name="Stanke M."/>
            <person name="Haas B.J."/>
            <person name="Wortman J.R."/>
            <person name="Fraser-Liggett C.M."/>
            <person name="Ravel J."/>
            <person name="Rabinowicz P.D."/>
        </authorList>
    </citation>
    <scope>NUCLEOTIDE SEQUENCE [LARGE SCALE GENOMIC DNA]</scope>
    <source>
        <strain evidence="5">cv. Hale</strain>
    </source>
</reference>
<dbReference type="SUPFAM" id="SSF57889">
    <property type="entry name" value="Cysteine-rich domain"/>
    <property type="match status" value="1"/>
</dbReference>
<dbReference type="KEGG" id="rcu:8269741"/>
<keyword evidence="5" id="KW-1185">Reference proteome</keyword>
<feature type="domain" description="DC1" evidence="3">
    <location>
        <begin position="126"/>
        <end position="173"/>
    </location>
</feature>
<dbReference type="OMA" id="QGQARPN"/>
<proteinExistence type="predicted"/>
<dbReference type="Proteomes" id="UP000008311">
    <property type="component" value="Unassembled WGS sequence"/>
</dbReference>
<feature type="domain" description="DC1" evidence="3">
    <location>
        <begin position="13"/>
        <end position="58"/>
    </location>
</feature>
<dbReference type="InterPro" id="IPR004146">
    <property type="entry name" value="DC1"/>
</dbReference>
<dbReference type="InParanoid" id="B9SX26"/>
<evidence type="ECO:0000256" key="2">
    <source>
        <dbReference type="SAM" id="MobiDB-lite"/>
    </source>
</evidence>
<protein>
    <submittedName>
        <fullName evidence="4">Protein binding protein, putative</fullName>
    </submittedName>
</protein>
<evidence type="ECO:0000313" key="5">
    <source>
        <dbReference type="Proteomes" id="UP000008311"/>
    </source>
</evidence>
<feature type="domain" description="DC1" evidence="3">
    <location>
        <begin position="68"/>
        <end position="116"/>
    </location>
</feature>
<dbReference type="PANTHER" id="PTHR46288:SF80">
    <property type="entry name" value="CYSTEINE_HISTIDINE-RICH C1 DOMAIN FAMILY PROTEIN"/>
    <property type="match status" value="1"/>
</dbReference>
<name>B9SX26_RICCO</name>
<gene>
    <name evidence="4" type="ORF">RCOM_1266100</name>
</gene>
<keyword evidence="1" id="KW-0677">Repeat</keyword>
<feature type="compositionally biased region" description="Low complexity" evidence="2">
    <location>
        <begin position="288"/>
        <end position="306"/>
    </location>
</feature>
<evidence type="ECO:0000256" key="1">
    <source>
        <dbReference type="ARBA" id="ARBA00022737"/>
    </source>
</evidence>
<dbReference type="AlphaFoldDB" id="B9SX26"/>
<evidence type="ECO:0000259" key="3">
    <source>
        <dbReference type="Pfam" id="PF03107"/>
    </source>
</evidence>